<dbReference type="EMBL" id="CP022118">
    <property type="protein sequence ID" value="ASG19346.1"/>
    <property type="molecule type" value="Genomic_DNA"/>
</dbReference>
<gene>
    <name evidence="1" type="ORF">LFZ25_26435</name>
</gene>
<proteinExistence type="predicted"/>
<evidence type="ECO:0000313" key="1">
    <source>
        <dbReference type="EMBL" id="ASG19346.1"/>
    </source>
</evidence>
<geneLocation type="plasmid" evidence="1">
    <name>unnamed1</name>
</geneLocation>
<keyword evidence="1" id="KW-0614">Plasmid</keyword>
<accession>A0A241PXZ2</accession>
<reference evidence="1 2" key="1">
    <citation type="submission" date="2017-06" db="EMBL/GenBank/DDBJ databases">
        <title>Salmonella reference genomes for public health.</title>
        <authorList>
            <person name="Robertson J."/>
            <person name="Yoshida C."/>
            <person name="Gurnik S."/>
            <person name="Nash J."/>
        </authorList>
    </citation>
    <scope>NUCLEOTIDE SEQUENCE [LARGE SCALE GENOMIC DNA]</scope>
    <source>
        <strain evidence="1 2">S-1643</strain>
        <plasmid evidence="2">Plasmid unnamed1</plasmid>
    </source>
</reference>
<evidence type="ECO:0000313" key="2">
    <source>
        <dbReference type="Proteomes" id="UP000197157"/>
    </source>
</evidence>
<organism evidence="1 2">
    <name type="scientific">Salmonella enterica subsp. enterica serovar Macclesfield str. S-1643</name>
    <dbReference type="NCBI Taxonomy" id="1242107"/>
    <lineage>
        <taxon>Bacteria</taxon>
        <taxon>Pseudomonadati</taxon>
        <taxon>Pseudomonadota</taxon>
        <taxon>Gammaproteobacteria</taxon>
        <taxon>Enterobacterales</taxon>
        <taxon>Enterobacteriaceae</taxon>
        <taxon>Salmonella</taxon>
    </lineage>
</organism>
<protein>
    <submittedName>
        <fullName evidence="1">Uncharacterized protein</fullName>
    </submittedName>
</protein>
<dbReference type="AlphaFoldDB" id="A0A241PXZ2"/>
<dbReference type="Proteomes" id="UP000197157">
    <property type="component" value="Plasmid unnamed1"/>
</dbReference>
<name>A0A241PXZ2_SALET</name>
<sequence length="71" mass="8208">MLNAPAGCYLHPFESRSPQGHRRHGLTHLSGAERKSFCGPMQKVLWAVHYTLDSQCDRLWLYKPRRKDSKG</sequence>